<organism evidence="1 2">
    <name type="scientific">Paracoccus denitrificans</name>
    <dbReference type="NCBI Taxonomy" id="266"/>
    <lineage>
        <taxon>Bacteria</taxon>
        <taxon>Pseudomonadati</taxon>
        <taxon>Pseudomonadota</taxon>
        <taxon>Alphaproteobacteria</taxon>
        <taxon>Rhodobacterales</taxon>
        <taxon>Paracoccaceae</taxon>
        <taxon>Paracoccus</taxon>
    </lineage>
</organism>
<dbReference type="Proteomes" id="UP000315344">
    <property type="component" value="Unassembled WGS sequence"/>
</dbReference>
<accession>A0A533I702</accession>
<reference evidence="1 2" key="1">
    <citation type="journal article" date="2017" name="Nat. Commun.">
        <title>In situ click chemistry generation of cyclooxygenase-2 inhibitors.</title>
        <authorList>
            <person name="Bhardwaj A."/>
            <person name="Kaur J."/>
            <person name="Wuest M."/>
            <person name="Wuest F."/>
        </authorList>
    </citation>
    <scope>NUCLEOTIDE SEQUENCE [LARGE SCALE GENOMIC DNA]</scope>
    <source>
        <strain evidence="1">S2_012_000_R3_94</strain>
    </source>
</reference>
<evidence type="ECO:0000313" key="1">
    <source>
        <dbReference type="EMBL" id="TKW66501.1"/>
    </source>
</evidence>
<dbReference type="EMBL" id="VAFL01000007">
    <property type="protein sequence ID" value="TKW66501.1"/>
    <property type="molecule type" value="Genomic_DNA"/>
</dbReference>
<name>A0A533I702_PARDE</name>
<evidence type="ECO:0000313" key="2">
    <source>
        <dbReference type="Proteomes" id="UP000315344"/>
    </source>
</evidence>
<protein>
    <submittedName>
        <fullName evidence="1">Uncharacterized protein</fullName>
    </submittedName>
</protein>
<proteinExistence type="predicted"/>
<comment type="caution">
    <text evidence="1">The sequence shown here is derived from an EMBL/GenBank/DDBJ whole genome shotgun (WGS) entry which is preliminary data.</text>
</comment>
<sequence>MWTIALLAAGLAGDPAATPLDQFTAEVDRIVLSGRRMPPAMLLDVARLPDAGDRMMALVYLRRTGLLTGPAVALDGTVFQVPQTSDRASSGLAVPVDED</sequence>
<gene>
    <name evidence="1" type="ORF">DI616_11155</name>
</gene>
<dbReference type="AlphaFoldDB" id="A0A533I702"/>